<dbReference type="CDD" id="cd00798">
    <property type="entry name" value="INT_XerDC_C"/>
    <property type="match status" value="1"/>
</dbReference>
<dbReference type="Pfam" id="PF02899">
    <property type="entry name" value="Phage_int_SAM_1"/>
    <property type="match status" value="1"/>
</dbReference>
<comment type="function">
    <text evidence="9">Site-specific tyrosine recombinase, which acts by catalyzing the cutting and rejoining of the recombining DNA molecules. The XerC-XerD complex is essential to convert dimers of the bacterial chromosome into monomers to permit their segregation at cell division. It also contributes to the segregational stability of plasmids.</text>
</comment>
<evidence type="ECO:0000256" key="2">
    <source>
        <dbReference type="ARBA" id="ARBA00022490"/>
    </source>
</evidence>
<keyword evidence="6 9" id="KW-0238">DNA-binding</keyword>
<dbReference type="Gene3D" id="1.10.443.10">
    <property type="entry name" value="Intergrase catalytic core"/>
    <property type="match status" value="1"/>
</dbReference>
<dbReference type="SUPFAM" id="SSF56349">
    <property type="entry name" value="DNA breaking-rejoining enzymes"/>
    <property type="match status" value="1"/>
</dbReference>
<feature type="active site" evidence="9">
    <location>
        <position position="268"/>
    </location>
</feature>
<dbReference type="GeneID" id="303172613"/>
<accession>A0A1R4FMJ0</accession>
<gene>
    <name evidence="9" type="primary">xerC</name>
    <name evidence="12" type="ORF">CZ674_05235</name>
</gene>
<dbReference type="InterPro" id="IPR044068">
    <property type="entry name" value="CB"/>
</dbReference>
<dbReference type="InterPro" id="IPR011010">
    <property type="entry name" value="DNA_brk_join_enz"/>
</dbReference>
<feature type="active site" evidence="9">
    <location>
        <position position="172"/>
    </location>
</feature>
<keyword evidence="3 9" id="KW-0132">Cell division</keyword>
<dbReference type="EMBL" id="FUHU01000026">
    <property type="protein sequence ID" value="SJM56962.1"/>
    <property type="molecule type" value="Genomic_DNA"/>
</dbReference>
<comment type="subcellular location">
    <subcellularLocation>
        <location evidence="1 9">Cytoplasm</location>
    </subcellularLocation>
</comment>
<feature type="active site" evidence="9">
    <location>
        <position position="148"/>
    </location>
</feature>
<evidence type="ECO:0000256" key="9">
    <source>
        <dbReference type="HAMAP-Rule" id="MF_01808"/>
    </source>
</evidence>
<dbReference type="RefSeq" id="WP_086991497.1">
    <property type="nucleotide sequence ID" value="NZ_FUHU01000026.1"/>
</dbReference>
<proteinExistence type="inferred from homology"/>
<dbReference type="AlphaFoldDB" id="A0A1R4FMJ0"/>
<dbReference type="PANTHER" id="PTHR30349">
    <property type="entry name" value="PHAGE INTEGRASE-RELATED"/>
    <property type="match status" value="1"/>
</dbReference>
<evidence type="ECO:0000313" key="13">
    <source>
        <dbReference type="Proteomes" id="UP000195787"/>
    </source>
</evidence>
<comment type="subunit">
    <text evidence="9">Forms a cyclic heterotetrameric complex composed of two molecules of XerC and two molecules of XerD.</text>
</comment>
<dbReference type="PROSITE" id="PS51900">
    <property type="entry name" value="CB"/>
    <property type="match status" value="1"/>
</dbReference>
<feature type="active site" evidence="9">
    <location>
        <position position="245"/>
    </location>
</feature>
<dbReference type="HAMAP" id="MF_01808">
    <property type="entry name" value="Recomb_XerC_XerD"/>
    <property type="match status" value="1"/>
</dbReference>
<organism evidence="12 13">
    <name type="scientific">Agrococcus casei LMG 22410</name>
    <dbReference type="NCBI Taxonomy" id="1255656"/>
    <lineage>
        <taxon>Bacteria</taxon>
        <taxon>Bacillati</taxon>
        <taxon>Actinomycetota</taxon>
        <taxon>Actinomycetes</taxon>
        <taxon>Micrococcales</taxon>
        <taxon>Microbacteriaceae</taxon>
        <taxon>Agrococcus</taxon>
    </lineage>
</organism>
<dbReference type="PROSITE" id="PS51898">
    <property type="entry name" value="TYR_RECOMBINASE"/>
    <property type="match status" value="1"/>
</dbReference>
<evidence type="ECO:0000256" key="1">
    <source>
        <dbReference type="ARBA" id="ARBA00004496"/>
    </source>
</evidence>
<evidence type="ECO:0000256" key="4">
    <source>
        <dbReference type="ARBA" id="ARBA00022829"/>
    </source>
</evidence>
<dbReference type="GO" id="GO:0006313">
    <property type="term" value="P:DNA transposition"/>
    <property type="evidence" value="ECO:0007669"/>
    <property type="project" value="UniProtKB-UniRule"/>
</dbReference>
<dbReference type="OrthoDB" id="9801717at2"/>
<evidence type="ECO:0000256" key="3">
    <source>
        <dbReference type="ARBA" id="ARBA00022618"/>
    </source>
</evidence>
<keyword evidence="5 9" id="KW-0229">DNA integration</keyword>
<comment type="similarity">
    <text evidence="9">Belongs to the 'phage' integrase family. XerC subfamily.</text>
</comment>
<dbReference type="InterPro" id="IPR004107">
    <property type="entry name" value="Integrase_SAM-like_N"/>
</dbReference>
<evidence type="ECO:0000256" key="7">
    <source>
        <dbReference type="ARBA" id="ARBA00023172"/>
    </source>
</evidence>
<dbReference type="Proteomes" id="UP000195787">
    <property type="component" value="Unassembled WGS sequence"/>
</dbReference>
<evidence type="ECO:0000259" key="10">
    <source>
        <dbReference type="PROSITE" id="PS51898"/>
    </source>
</evidence>
<evidence type="ECO:0000259" key="11">
    <source>
        <dbReference type="PROSITE" id="PS51900"/>
    </source>
</evidence>
<evidence type="ECO:0000256" key="5">
    <source>
        <dbReference type="ARBA" id="ARBA00022908"/>
    </source>
</evidence>
<feature type="domain" description="Tyr recombinase" evidence="10">
    <location>
        <begin position="104"/>
        <end position="290"/>
    </location>
</feature>
<dbReference type="GO" id="GO:0009037">
    <property type="term" value="F:tyrosine-based site-specific recombinase activity"/>
    <property type="evidence" value="ECO:0007669"/>
    <property type="project" value="UniProtKB-UniRule"/>
</dbReference>
<dbReference type="InterPro" id="IPR010998">
    <property type="entry name" value="Integrase_recombinase_N"/>
</dbReference>
<dbReference type="InterPro" id="IPR013762">
    <property type="entry name" value="Integrase-like_cat_sf"/>
</dbReference>
<dbReference type="Gene3D" id="1.10.150.130">
    <property type="match status" value="1"/>
</dbReference>
<keyword evidence="13" id="KW-1185">Reference proteome</keyword>
<dbReference type="GO" id="GO:0005737">
    <property type="term" value="C:cytoplasm"/>
    <property type="evidence" value="ECO:0007669"/>
    <property type="project" value="UniProtKB-SubCell"/>
</dbReference>
<dbReference type="InterPro" id="IPR023009">
    <property type="entry name" value="Tyrosine_recombinase_XerC/XerD"/>
</dbReference>
<keyword evidence="7 9" id="KW-0233">DNA recombination</keyword>
<keyword evidence="2 9" id="KW-0963">Cytoplasm</keyword>
<reference evidence="12 13" key="1">
    <citation type="submission" date="2017-02" db="EMBL/GenBank/DDBJ databases">
        <authorList>
            <person name="Peterson S.W."/>
        </authorList>
    </citation>
    <scope>NUCLEOTIDE SEQUENCE [LARGE SCALE GENOMIC DNA]</scope>
    <source>
        <strain evidence="12 13">LMG 22410</strain>
    </source>
</reference>
<dbReference type="PANTHER" id="PTHR30349:SF77">
    <property type="entry name" value="TYROSINE RECOMBINASE XERC"/>
    <property type="match status" value="1"/>
</dbReference>
<dbReference type="InterPro" id="IPR050090">
    <property type="entry name" value="Tyrosine_recombinase_XerCD"/>
</dbReference>
<keyword evidence="8 9" id="KW-0131">Cell cycle</keyword>
<dbReference type="GO" id="GO:0003677">
    <property type="term" value="F:DNA binding"/>
    <property type="evidence" value="ECO:0007669"/>
    <property type="project" value="UniProtKB-UniRule"/>
</dbReference>
<evidence type="ECO:0000313" key="12">
    <source>
        <dbReference type="EMBL" id="SJM56962.1"/>
    </source>
</evidence>
<dbReference type="InterPro" id="IPR002104">
    <property type="entry name" value="Integrase_catalytic"/>
</dbReference>
<evidence type="ECO:0000256" key="8">
    <source>
        <dbReference type="ARBA" id="ARBA00023306"/>
    </source>
</evidence>
<protein>
    <recommendedName>
        <fullName evidence="9">Tyrosine recombinase XerC</fullName>
    </recommendedName>
</protein>
<keyword evidence="4 9" id="KW-0159">Chromosome partition</keyword>
<feature type="active site" evidence="9">
    <location>
        <position position="242"/>
    </location>
</feature>
<evidence type="ECO:0000256" key="6">
    <source>
        <dbReference type="ARBA" id="ARBA00023125"/>
    </source>
</evidence>
<sequence length="296" mass="31958">MRIDAAIDAFADELLRQRGLSENTVRGYRSDLRSLADHLDGLGLHEVPPLPIDALRDWLYESSEAGLASTTLARRSASVRQFSAWLDLEGSEAARLKTPKRGGRLPRVVSHEGIGQLLTTLEGLADEGRPSDVRNLAVFELLYASAVRVSELTGLDIDDVDLNRLTIRVTGKGDRDRVVPFGRPAFDALAGWLAARPELATQKSGPALFLGARGGRLGTRQVRELVAGLLQEVPGSGPTGPHTLRHTAATHLLDGGADLRAVQEMLGHASLGTTQIYTHVSFERLASSYKSAHPRA</sequence>
<dbReference type="GO" id="GO:0051301">
    <property type="term" value="P:cell division"/>
    <property type="evidence" value="ECO:0007669"/>
    <property type="project" value="UniProtKB-KW"/>
</dbReference>
<dbReference type="SUPFAM" id="SSF47823">
    <property type="entry name" value="lambda integrase-like, N-terminal domain"/>
    <property type="match status" value="1"/>
</dbReference>
<dbReference type="GO" id="GO:0007059">
    <property type="term" value="P:chromosome segregation"/>
    <property type="evidence" value="ECO:0007669"/>
    <property type="project" value="UniProtKB-UniRule"/>
</dbReference>
<feature type="domain" description="Core-binding (CB)" evidence="11">
    <location>
        <begin position="1"/>
        <end position="87"/>
    </location>
</feature>
<name>A0A1R4FMJ0_9MICO</name>
<dbReference type="Pfam" id="PF00589">
    <property type="entry name" value="Phage_integrase"/>
    <property type="match status" value="1"/>
</dbReference>
<feature type="active site" description="O-(3'-phospho-DNA)-tyrosine intermediate" evidence="9">
    <location>
        <position position="277"/>
    </location>
</feature>